<evidence type="ECO:0000259" key="6">
    <source>
        <dbReference type="SMART" id="SM00363"/>
    </source>
</evidence>
<dbReference type="PANTHER" id="PTHR21600:SF44">
    <property type="entry name" value="RIBOSOMAL LARGE SUBUNIT PSEUDOURIDINE SYNTHASE D"/>
    <property type="match status" value="1"/>
</dbReference>
<evidence type="ECO:0000256" key="1">
    <source>
        <dbReference type="ARBA" id="ARBA00010876"/>
    </source>
</evidence>
<dbReference type="InterPro" id="IPR020103">
    <property type="entry name" value="PsdUridine_synth_cat_dom_sf"/>
</dbReference>
<comment type="caution">
    <text evidence="7">The sequence shown here is derived from an EMBL/GenBank/DDBJ whole genome shotgun (WGS) entry which is preliminary data.</text>
</comment>
<dbReference type="EC" id="5.4.99.-" evidence="5"/>
<dbReference type="PROSITE" id="PS01129">
    <property type="entry name" value="PSI_RLU"/>
    <property type="match status" value="1"/>
</dbReference>
<evidence type="ECO:0000313" key="7">
    <source>
        <dbReference type="EMBL" id="PIQ75104.1"/>
    </source>
</evidence>
<protein>
    <recommendedName>
        <fullName evidence="5">Pseudouridine synthase</fullName>
        <ecNumber evidence="5">5.4.99.-</ecNumber>
    </recommendedName>
</protein>
<dbReference type="SUPFAM" id="SSF55120">
    <property type="entry name" value="Pseudouridine synthase"/>
    <property type="match status" value="1"/>
</dbReference>
<comment type="function">
    <text evidence="5">Responsible for synthesis of pseudouridine from uracil.</text>
</comment>
<sequence>MDLFVRKIFIIKKRGAGLRLDKFILTQRANYSRAYLKKQFKEGRILVNQEIKKPSYILKENDKIETQILPPPQISLEPDPSIKLNIIYEDEDVIVIDKPAGLMVHPAAGQKNGTLVNGLLARYPLLKDVGDPSLRQAQGKLGSGQENLRPGIVHRLDRDTSGLIIIAKNDFAFHWLKQQFQERKVIKKYIALVAGHPKESSGQIKTFITRSKSDPTKQRVSVTPTDREAITYYKVLREFKDFTLIEAQPKTGRMHQIRVHLAWIGNPVAADPKYGPRKSLVPAGLKRQFLHACYLKLQLPNRQTKEFNSPLPPDLKRILDTLETK</sequence>
<proteinExistence type="inferred from homology"/>
<feature type="active site" evidence="3">
    <location>
        <position position="157"/>
    </location>
</feature>
<dbReference type="GO" id="GO:0120159">
    <property type="term" value="F:rRNA pseudouridine synthase activity"/>
    <property type="evidence" value="ECO:0007669"/>
    <property type="project" value="UniProtKB-ARBA"/>
</dbReference>
<dbReference type="GO" id="GO:0000455">
    <property type="term" value="P:enzyme-directed rRNA pseudouridine synthesis"/>
    <property type="evidence" value="ECO:0007669"/>
    <property type="project" value="TreeGrafter"/>
</dbReference>
<keyword evidence="2 5" id="KW-0413">Isomerase</keyword>
<dbReference type="Pfam" id="PF00849">
    <property type="entry name" value="PseudoU_synth_2"/>
    <property type="match status" value="1"/>
</dbReference>
<dbReference type="InterPro" id="IPR050188">
    <property type="entry name" value="RluA_PseudoU_synthase"/>
</dbReference>
<dbReference type="CDD" id="cd02869">
    <property type="entry name" value="PseudoU_synth_RluA_like"/>
    <property type="match status" value="1"/>
</dbReference>
<evidence type="ECO:0000256" key="3">
    <source>
        <dbReference type="PIRSR" id="PIRSR606225-1"/>
    </source>
</evidence>
<dbReference type="PROSITE" id="PS50889">
    <property type="entry name" value="S4"/>
    <property type="match status" value="1"/>
</dbReference>
<dbReference type="InterPro" id="IPR002942">
    <property type="entry name" value="S4_RNA-bd"/>
</dbReference>
<dbReference type="AlphaFoldDB" id="A0A2H0KUL0"/>
<dbReference type="InterPro" id="IPR006225">
    <property type="entry name" value="PsdUridine_synth_RluC/D"/>
</dbReference>
<dbReference type="NCBIfam" id="TIGR00005">
    <property type="entry name" value="rluA_subfam"/>
    <property type="match status" value="1"/>
</dbReference>
<evidence type="ECO:0000256" key="4">
    <source>
        <dbReference type="PROSITE-ProRule" id="PRU00182"/>
    </source>
</evidence>
<dbReference type="Pfam" id="PF01479">
    <property type="entry name" value="S4"/>
    <property type="match status" value="1"/>
</dbReference>
<dbReference type="EMBL" id="PCVO01000047">
    <property type="protein sequence ID" value="PIQ75104.1"/>
    <property type="molecule type" value="Genomic_DNA"/>
</dbReference>
<accession>A0A2H0KUL0</accession>
<dbReference type="Proteomes" id="UP000229317">
    <property type="component" value="Unassembled WGS sequence"/>
</dbReference>
<evidence type="ECO:0000256" key="2">
    <source>
        <dbReference type="ARBA" id="ARBA00023235"/>
    </source>
</evidence>
<dbReference type="GO" id="GO:0003723">
    <property type="term" value="F:RNA binding"/>
    <property type="evidence" value="ECO:0007669"/>
    <property type="project" value="UniProtKB-KW"/>
</dbReference>
<dbReference type="InterPro" id="IPR036986">
    <property type="entry name" value="S4_RNA-bd_sf"/>
</dbReference>
<keyword evidence="4" id="KW-0694">RNA-binding</keyword>
<dbReference type="Gene3D" id="3.10.290.10">
    <property type="entry name" value="RNA-binding S4 domain"/>
    <property type="match status" value="1"/>
</dbReference>
<feature type="domain" description="RNA-binding S4" evidence="6">
    <location>
        <begin position="18"/>
        <end position="75"/>
    </location>
</feature>
<dbReference type="PANTHER" id="PTHR21600">
    <property type="entry name" value="MITOCHONDRIAL RNA PSEUDOURIDINE SYNTHASE"/>
    <property type="match status" value="1"/>
</dbReference>
<comment type="similarity">
    <text evidence="1 5">Belongs to the pseudouridine synthase RluA family.</text>
</comment>
<dbReference type="CDD" id="cd00165">
    <property type="entry name" value="S4"/>
    <property type="match status" value="1"/>
</dbReference>
<comment type="catalytic activity">
    <reaction evidence="5">
        <text>a uridine in RNA = a pseudouridine in RNA</text>
        <dbReference type="Rhea" id="RHEA:48348"/>
        <dbReference type="Rhea" id="RHEA-COMP:12068"/>
        <dbReference type="Rhea" id="RHEA-COMP:12069"/>
        <dbReference type="ChEBI" id="CHEBI:65314"/>
        <dbReference type="ChEBI" id="CHEBI:65315"/>
    </reaction>
</comment>
<dbReference type="SUPFAM" id="SSF55174">
    <property type="entry name" value="Alpha-L RNA-binding motif"/>
    <property type="match status" value="1"/>
</dbReference>
<dbReference type="InterPro" id="IPR006224">
    <property type="entry name" value="PsdUridine_synth_RluA-like_CS"/>
</dbReference>
<dbReference type="InterPro" id="IPR006145">
    <property type="entry name" value="PsdUridine_synth_RsuA/RluA"/>
</dbReference>
<name>A0A2H0KUL0_9BACT</name>
<dbReference type="SMART" id="SM00363">
    <property type="entry name" value="S4"/>
    <property type="match status" value="1"/>
</dbReference>
<dbReference type="Gene3D" id="3.30.2350.10">
    <property type="entry name" value="Pseudouridine synthase"/>
    <property type="match status" value="1"/>
</dbReference>
<organism evidence="7 8">
    <name type="scientific">Candidatus Portnoybacteria bacterium CG11_big_fil_rev_8_21_14_0_20_40_15</name>
    <dbReference type="NCBI Taxonomy" id="1974817"/>
    <lineage>
        <taxon>Bacteria</taxon>
        <taxon>Candidatus Portnoyibacteriota</taxon>
    </lineage>
</organism>
<evidence type="ECO:0000313" key="8">
    <source>
        <dbReference type="Proteomes" id="UP000229317"/>
    </source>
</evidence>
<evidence type="ECO:0000256" key="5">
    <source>
        <dbReference type="RuleBase" id="RU362028"/>
    </source>
</evidence>
<reference evidence="7 8" key="1">
    <citation type="submission" date="2017-09" db="EMBL/GenBank/DDBJ databases">
        <title>Depth-based differentiation of microbial function through sediment-hosted aquifers and enrichment of novel symbionts in the deep terrestrial subsurface.</title>
        <authorList>
            <person name="Probst A.J."/>
            <person name="Ladd B."/>
            <person name="Jarett J.K."/>
            <person name="Geller-Mcgrath D.E."/>
            <person name="Sieber C.M."/>
            <person name="Emerson J.B."/>
            <person name="Anantharaman K."/>
            <person name="Thomas B.C."/>
            <person name="Malmstrom R."/>
            <person name="Stieglmeier M."/>
            <person name="Klingl A."/>
            <person name="Woyke T."/>
            <person name="Ryan C.M."/>
            <person name="Banfield J.F."/>
        </authorList>
    </citation>
    <scope>NUCLEOTIDE SEQUENCE [LARGE SCALE GENOMIC DNA]</scope>
    <source>
        <strain evidence="7">CG11_big_fil_rev_8_21_14_0_20_40_15</strain>
    </source>
</reference>
<gene>
    <name evidence="7" type="ORF">COV84_03000</name>
</gene>